<sequence length="81" mass="9217">MRRYCRGIKLLAFFPILLVNLVLLNVCASAVFSTKEPTGNADTVYVAGNPNWYPVEYYDKESKSYEGILPELLERVAEKLD</sequence>
<dbReference type="EMBL" id="AMCI01003282">
    <property type="protein sequence ID" value="EJX00657.1"/>
    <property type="molecule type" value="Genomic_DNA"/>
</dbReference>
<comment type="caution">
    <text evidence="1">The sequence shown here is derived from an EMBL/GenBank/DDBJ whole genome shotgun (WGS) entry which is preliminary data.</text>
</comment>
<protein>
    <submittedName>
        <fullName evidence="1">Membrane or secreted protein</fullName>
    </submittedName>
</protein>
<name>J9G0B0_9ZZZZ</name>
<evidence type="ECO:0000313" key="1">
    <source>
        <dbReference type="EMBL" id="EJX00657.1"/>
    </source>
</evidence>
<reference evidence="1" key="1">
    <citation type="journal article" date="2012" name="PLoS ONE">
        <title>Gene sets for utilization of primary and secondary nutrition supplies in the distal gut of endangered iberian lynx.</title>
        <authorList>
            <person name="Alcaide M."/>
            <person name="Messina E."/>
            <person name="Richter M."/>
            <person name="Bargiela R."/>
            <person name="Peplies J."/>
            <person name="Huws S.A."/>
            <person name="Newbold C.J."/>
            <person name="Golyshin P.N."/>
            <person name="Simon M.A."/>
            <person name="Lopez G."/>
            <person name="Yakimov M.M."/>
            <person name="Ferrer M."/>
        </authorList>
    </citation>
    <scope>NUCLEOTIDE SEQUENCE</scope>
</reference>
<organism evidence="1">
    <name type="scientific">gut metagenome</name>
    <dbReference type="NCBI Taxonomy" id="749906"/>
    <lineage>
        <taxon>unclassified sequences</taxon>
        <taxon>metagenomes</taxon>
        <taxon>organismal metagenomes</taxon>
    </lineage>
</organism>
<dbReference type="AlphaFoldDB" id="J9G0B0"/>
<accession>J9G0B0</accession>
<dbReference type="SUPFAM" id="SSF53850">
    <property type="entry name" value="Periplasmic binding protein-like II"/>
    <property type="match status" value="1"/>
</dbReference>
<proteinExistence type="predicted"/>
<gene>
    <name evidence="1" type="ORF">EVA_11237</name>
</gene>